<protein>
    <recommendedName>
        <fullName evidence="8">Glycoside hydrolase family 5 domain-containing protein</fullName>
    </recommendedName>
</protein>
<evidence type="ECO:0000256" key="6">
    <source>
        <dbReference type="ARBA" id="ARBA00023326"/>
    </source>
</evidence>
<evidence type="ECO:0000259" key="8">
    <source>
        <dbReference type="Pfam" id="PF00150"/>
    </source>
</evidence>
<dbReference type="GO" id="GO:0030245">
    <property type="term" value="P:cellulose catabolic process"/>
    <property type="evidence" value="ECO:0007669"/>
    <property type="project" value="UniProtKB-KW"/>
</dbReference>
<accession>A0AAW1P500</accession>
<evidence type="ECO:0000256" key="5">
    <source>
        <dbReference type="ARBA" id="ARBA00023295"/>
    </source>
</evidence>
<sequence length="808" mass="85609">MPVPWSLTLVNAAYDSEGQAVLLHWEPAPSNTGELTGTVTNYWQTLLGNQANAITLGYVVHAAEPAAAPQAVYINGQRCSLVDATPQAALQSALPSAHLQTSEIGENDTVAPPGVRAATRPAGKPTAEAATKASAEAATKAAAEAAGAAATIEAADVATSFIQAAGLQPMTTLDGQLLGVDGNPVYLHGVNWFGFELSTTMVDGLWQGPDSMTMDFATVIQRIQLLGFNAIRLPFSFPAIFDKAPISYTKRCTQVSPSAISASVVKPGANTNGVAAPQPAYAARQAPGICNAYLPNDSTFNRLIWVVNYLANNGFYVLLDNQFNVEQTATDNPDEWVQLWVRIMAAVTQASPQAAARTMVDIINEPDCQLVKWESAGGMPGAGELYLRVMEALSQVNAGTIFVIEGLGQQGYAKNWGDGLVTDPAIISKNGLSDPNPFFQSLMTQPYLSQVVIGPHLYPPSISTSNWGMTGPDLWNRLSKSFGYFNKGGYCTGATCHVFPVIIGEIGSSLADARDMPSLVDIRSWMLNVAPAADGQHNKVSGYFWWAWNANSGDTKGLVGDDWRSVVWNKIDFLTPLGLRPCKGAIGATELYLAAMDALYAFDEHTLFFIQGVPQSDASHSSGFAPKTTNPADSPTPFFTTLLTKPYAQQVVIAPVVALASPLSGSDAGLYQGWTSAFGYLNMQGFCQTGSCTRFPVVIGSFAANLSSAAGQRQMRFFATYLNAGPAATGGQHTIIDSCYQAVKQSIGLSDVTLRSGVVSGSVGEYWQVIWPGSGAVELSLVVESTQAAFMPSQVQVNGQACAVAAQT</sequence>
<keyword evidence="4" id="KW-0119">Carbohydrate metabolism</keyword>
<dbReference type="PANTHER" id="PTHR35923">
    <property type="entry name" value="MAJOR EXTRACELLULAR ENDOGLUCANASE"/>
    <property type="match status" value="1"/>
</dbReference>
<evidence type="ECO:0000313" key="9">
    <source>
        <dbReference type="EMBL" id="KAK9803427.1"/>
    </source>
</evidence>
<evidence type="ECO:0000256" key="7">
    <source>
        <dbReference type="SAM" id="MobiDB-lite"/>
    </source>
</evidence>
<evidence type="ECO:0000256" key="4">
    <source>
        <dbReference type="ARBA" id="ARBA00023277"/>
    </source>
</evidence>
<organism evidence="9 10">
    <name type="scientific">[Myrmecia] bisecta</name>
    <dbReference type="NCBI Taxonomy" id="41462"/>
    <lineage>
        <taxon>Eukaryota</taxon>
        <taxon>Viridiplantae</taxon>
        <taxon>Chlorophyta</taxon>
        <taxon>core chlorophytes</taxon>
        <taxon>Trebouxiophyceae</taxon>
        <taxon>Trebouxiales</taxon>
        <taxon>Trebouxiaceae</taxon>
        <taxon>Myrmecia</taxon>
    </lineage>
</organism>
<dbReference type="AlphaFoldDB" id="A0AAW1P500"/>
<name>A0AAW1P500_9CHLO</name>
<dbReference type="Proteomes" id="UP001489004">
    <property type="component" value="Unassembled WGS sequence"/>
</dbReference>
<feature type="region of interest" description="Disordered" evidence="7">
    <location>
        <begin position="106"/>
        <end position="126"/>
    </location>
</feature>
<dbReference type="PANTHER" id="PTHR35923:SF2">
    <property type="entry name" value="ENDOGLUCANASE"/>
    <property type="match status" value="1"/>
</dbReference>
<keyword evidence="2" id="KW-0378">Hydrolase</keyword>
<dbReference type="SUPFAM" id="SSF51445">
    <property type="entry name" value="(Trans)glycosidases"/>
    <property type="match status" value="1"/>
</dbReference>
<dbReference type="EMBL" id="JALJOR010000021">
    <property type="protein sequence ID" value="KAK9803427.1"/>
    <property type="molecule type" value="Genomic_DNA"/>
</dbReference>
<keyword evidence="3" id="KW-0136">Cellulose degradation</keyword>
<evidence type="ECO:0000313" key="10">
    <source>
        <dbReference type="Proteomes" id="UP001489004"/>
    </source>
</evidence>
<gene>
    <name evidence="9" type="ORF">WJX72_011774</name>
</gene>
<comment type="caution">
    <text evidence="9">The sequence shown here is derived from an EMBL/GenBank/DDBJ whole genome shotgun (WGS) entry which is preliminary data.</text>
</comment>
<comment type="similarity">
    <text evidence="1">Belongs to the glycosyl hydrolase 5 (cellulase A) family.</text>
</comment>
<keyword evidence="10" id="KW-1185">Reference proteome</keyword>
<evidence type="ECO:0000256" key="3">
    <source>
        <dbReference type="ARBA" id="ARBA00023001"/>
    </source>
</evidence>
<dbReference type="Gene3D" id="3.20.20.80">
    <property type="entry name" value="Glycosidases"/>
    <property type="match status" value="2"/>
</dbReference>
<keyword evidence="6" id="KW-0624">Polysaccharide degradation</keyword>
<keyword evidence="5" id="KW-0326">Glycosidase</keyword>
<dbReference type="InterPro" id="IPR001547">
    <property type="entry name" value="Glyco_hydro_5"/>
</dbReference>
<evidence type="ECO:0000256" key="1">
    <source>
        <dbReference type="ARBA" id="ARBA00005641"/>
    </source>
</evidence>
<evidence type="ECO:0000256" key="2">
    <source>
        <dbReference type="ARBA" id="ARBA00022801"/>
    </source>
</evidence>
<reference evidence="9 10" key="1">
    <citation type="journal article" date="2024" name="Nat. Commun.">
        <title>Phylogenomics reveals the evolutionary origins of lichenization in chlorophyte algae.</title>
        <authorList>
            <person name="Puginier C."/>
            <person name="Libourel C."/>
            <person name="Otte J."/>
            <person name="Skaloud P."/>
            <person name="Haon M."/>
            <person name="Grisel S."/>
            <person name="Petersen M."/>
            <person name="Berrin J.G."/>
            <person name="Delaux P.M."/>
            <person name="Dal Grande F."/>
            <person name="Keller J."/>
        </authorList>
    </citation>
    <scope>NUCLEOTIDE SEQUENCE [LARGE SCALE GENOMIC DNA]</scope>
    <source>
        <strain evidence="9 10">SAG 2043</strain>
    </source>
</reference>
<feature type="domain" description="Glycoside hydrolase family 5" evidence="8">
    <location>
        <begin position="185"/>
        <end position="552"/>
    </location>
</feature>
<dbReference type="Pfam" id="PF00150">
    <property type="entry name" value="Cellulase"/>
    <property type="match status" value="1"/>
</dbReference>
<dbReference type="GO" id="GO:0004553">
    <property type="term" value="F:hydrolase activity, hydrolyzing O-glycosyl compounds"/>
    <property type="evidence" value="ECO:0007669"/>
    <property type="project" value="InterPro"/>
</dbReference>
<proteinExistence type="inferred from homology"/>
<dbReference type="InterPro" id="IPR017853">
    <property type="entry name" value="GH"/>
</dbReference>